<dbReference type="InterPro" id="IPR022567">
    <property type="entry name" value="DUF3459"/>
</dbReference>
<dbReference type="InterPro" id="IPR017853">
    <property type="entry name" value="GH"/>
</dbReference>
<evidence type="ECO:0000256" key="8">
    <source>
        <dbReference type="ARBA" id="ARBA00023277"/>
    </source>
</evidence>
<evidence type="ECO:0000313" key="19">
    <source>
        <dbReference type="Proteomes" id="UP000199005"/>
    </source>
</evidence>
<evidence type="ECO:0000256" key="15">
    <source>
        <dbReference type="PIRSR" id="PIRSR006337-1"/>
    </source>
</evidence>
<dbReference type="InterPro" id="IPR014756">
    <property type="entry name" value="Ig_E-set"/>
</dbReference>
<dbReference type="PANTHER" id="PTHR43651">
    <property type="entry name" value="1,4-ALPHA-GLUCAN-BRANCHING ENZYME"/>
    <property type="match status" value="1"/>
</dbReference>
<dbReference type="InterPro" id="IPR044901">
    <property type="entry name" value="Trehalose_TreZ_E-set_sf"/>
</dbReference>
<dbReference type="InterPro" id="IPR012768">
    <property type="entry name" value="Trehalose_TreZ"/>
</dbReference>
<comment type="catalytic activity">
    <reaction evidence="12 14">
        <text>hydrolysis of (1-&gt;4)-alpha-D-glucosidic linkage in 4-alpha-D-[(1-&gt;4)-alpha-D-glucanosyl]n trehalose to yield trehalose and (1-&gt;4)-alpha-D-glucan.</text>
        <dbReference type="EC" id="3.2.1.141"/>
    </reaction>
</comment>
<dbReference type="Gene3D" id="3.20.20.80">
    <property type="entry name" value="Glycosidases"/>
    <property type="match status" value="1"/>
</dbReference>
<proteinExistence type="inferred from homology"/>
<evidence type="ECO:0000256" key="4">
    <source>
        <dbReference type="ARBA" id="ARBA00012268"/>
    </source>
</evidence>
<evidence type="ECO:0000256" key="16">
    <source>
        <dbReference type="PIRSR" id="PIRSR006337-3"/>
    </source>
</evidence>
<keyword evidence="7 14" id="KW-0378">Hydrolase</keyword>
<dbReference type="GO" id="GO:0033942">
    <property type="term" value="F:4-alpha-D-(1-&gt;4)-alpha-D-glucanotrehalose trehalohydrolase activity"/>
    <property type="evidence" value="ECO:0007669"/>
    <property type="project" value="UniProtKB-EC"/>
</dbReference>
<dbReference type="Gene3D" id="2.60.40.10">
    <property type="entry name" value="Immunoglobulins"/>
    <property type="match status" value="1"/>
</dbReference>
<evidence type="ECO:0000256" key="13">
    <source>
        <dbReference type="NCBIfam" id="TIGR02402"/>
    </source>
</evidence>
<evidence type="ECO:0000259" key="17">
    <source>
        <dbReference type="SMART" id="SM00642"/>
    </source>
</evidence>
<comment type="subcellular location">
    <subcellularLocation>
        <location evidence="1 15">Cytoplasm</location>
    </subcellularLocation>
</comment>
<dbReference type="Pfam" id="PF11941">
    <property type="entry name" value="DUF3459"/>
    <property type="match status" value="1"/>
</dbReference>
<evidence type="ECO:0000256" key="9">
    <source>
        <dbReference type="ARBA" id="ARBA00023295"/>
    </source>
</evidence>
<evidence type="ECO:0000256" key="3">
    <source>
        <dbReference type="ARBA" id="ARBA00008061"/>
    </source>
</evidence>
<evidence type="ECO:0000256" key="7">
    <source>
        <dbReference type="ARBA" id="ARBA00022801"/>
    </source>
</evidence>
<name>A0A1H6UIX4_9GAMM</name>
<feature type="active site" description="Proton donor" evidence="15">
    <location>
        <position position="291"/>
    </location>
</feature>
<evidence type="ECO:0000256" key="12">
    <source>
        <dbReference type="ARBA" id="ARBA00034013"/>
    </source>
</evidence>
<evidence type="ECO:0000256" key="5">
    <source>
        <dbReference type="ARBA" id="ARBA00015938"/>
    </source>
</evidence>
<dbReference type="GO" id="GO:0005992">
    <property type="term" value="P:trehalose biosynthetic process"/>
    <property type="evidence" value="ECO:0007669"/>
    <property type="project" value="UniProtKB-UniRule"/>
</dbReference>
<protein>
    <recommendedName>
        <fullName evidence="5 13">Malto-oligosyltrehalose trehalohydrolase</fullName>
        <shortName evidence="14">MTHase</shortName>
        <ecNumber evidence="4 13">3.2.1.141</ecNumber>
    </recommendedName>
    <alternativeName>
        <fullName evidence="11 14">4-alpha-D-((1-&gt;4)-alpha-D-glucano)trehalose trehalohydrolase</fullName>
    </alternativeName>
    <alternativeName>
        <fullName evidence="10 14">Maltooligosyl trehalose trehalohydrolase</fullName>
    </alternativeName>
</protein>
<organism evidence="18 19">
    <name type="scientific">Azotobacter beijerinckii</name>
    <dbReference type="NCBI Taxonomy" id="170623"/>
    <lineage>
        <taxon>Bacteria</taxon>
        <taxon>Pseudomonadati</taxon>
        <taxon>Pseudomonadota</taxon>
        <taxon>Gammaproteobacteria</taxon>
        <taxon>Pseudomonadales</taxon>
        <taxon>Pseudomonadaceae</taxon>
        <taxon>Azotobacter</taxon>
    </lineage>
</organism>
<dbReference type="GO" id="GO:0005737">
    <property type="term" value="C:cytoplasm"/>
    <property type="evidence" value="ECO:0007669"/>
    <property type="project" value="UniProtKB-SubCell"/>
</dbReference>
<dbReference type="Pfam" id="PF02922">
    <property type="entry name" value="CBM_48"/>
    <property type="match status" value="1"/>
</dbReference>
<dbReference type="InterPro" id="IPR004193">
    <property type="entry name" value="Glyco_hydro_13_N"/>
</dbReference>
<dbReference type="InterPro" id="IPR006047">
    <property type="entry name" value="GH13_cat_dom"/>
</dbReference>
<dbReference type="InterPro" id="IPR013783">
    <property type="entry name" value="Ig-like_fold"/>
</dbReference>
<keyword evidence="8" id="KW-0119">Carbohydrate metabolism</keyword>
<evidence type="ECO:0000256" key="10">
    <source>
        <dbReference type="ARBA" id="ARBA00032057"/>
    </source>
</evidence>
<dbReference type="SUPFAM" id="SSF81296">
    <property type="entry name" value="E set domains"/>
    <property type="match status" value="1"/>
</dbReference>
<evidence type="ECO:0000256" key="11">
    <source>
        <dbReference type="ARBA" id="ARBA00033284"/>
    </source>
</evidence>
<dbReference type="EMBL" id="FNYO01000026">
    <property type="protein sequence ID" value="SEI91666.1"/>
    <property type="molecule type" value="Genomic_DNA"/>
</dbReference>
<dbReference type="NCBIfam" id="TIGR02402">
    <property type="entry name" value="trehalose_TreZ"/>
    <property type="match status" value="1"/>
</dbReference>
<evidence type="ECO:0000256" key="2">
    <source>
        <dbReference type="ARBA" id="ARBA00005199"/>
    </source>
</evidence>
<evidence type="ECO:0000256" key="1">
    <source>
        <dbReference type="ARBA" id="ARBA00004496"/>
    </source>
</evidence>
<dbReference type="Pfam" id="PF00128">
    <property type="entry name" value="Alpha-amylase"/>
    <property type="match status" value="1"/>
</dbReference>
<dbReference type="RefSeq" id="WP_175559769.1">
    <property type="nucleotide sequence ID" value="NZ_FNYO01000026.1"/>
</dbReference>
<sequence length="597" mass="67483">MSIPSYNGRFGAHLLDERNTRFSLWAPDAERVDLEILCDTQLPMHKEKGGWFVLEAPCGAGTQYRYRIDDEISVPDPASRSQVAGLHAPSMVVDPNAYQWRHPAWSGRPWHETVIYELHAGLLGGFHGVEAQLAELAELGVTAIELMPIGEFPGTRNWGYDGALPFAPESAYGSPDDLKHLVDTAHGHGLMVFLDVVYNHFGPEGSHIGRYAKSFFREDKQTPWGDAIDLRRREVRDFFIENALMWLQEYRFDGLRLDAVHTITERAFLTELAQRVHSTVEPGRHVHLMLENQKNQASLLGEGYAGQWNDDGHHVLHTLLTGERQGYYVDYHQGATEKLALSLSEGFVFQGQLARHGQKKHCGEPSAHLPPTSFVLFLQNHDQVGHRAFGERLVSLADADALRAATTLLLLSPMVPLLFMGEEWGTHRPFLYFTCHQSPELAQAVREARRREFCEFEPFKDMSLCERIPDPNDEATFTASQPDFQCCLDPRHGEWRAFYRHLLGLRRREIVPRLPGCRALGADVLGEGAVAAHWRLGDSSILRIELNLGGQAVPLADHYAHGRLLFASQDMEEFHEHHGKLPARMARVYLVAPDEQR</sequence>
<comment type="pathway">
    <text evidence="2 14">Glycan biosynthesis; trehalose biosynthesis.</text>
</comment>
<dbReference type="EC" id="3.2.1.141" evidence="4 13"/>
<comment type="similarity">
    <text evidence="3 14">Belongs to the glycosyl hydrolase 13 family.</text>
</comment>
<keyword evidence="6" id="KW-0963">Cytoplasm</keyword>
<dbReference type="UniPathway" id="UPA00299"/>
<dbReference type="SMART" id="SM00642">
    <property type="entry name" value="Aamy"/>
    <property type="match status" value="1"/>
</dbReference>
<accession>A0A1H6UIX4</accession>
<dbReference type="Gene3D" id="1.10.10.760">
    <property type="entry name" value="E-set domains of sugar-utilizing enzymes"/>
    <property type="match status" value="1"/>
</dbReference>
<feature type="site" description="Transition state stabilizer" evidence="16">
    <location>
        <position position="382"/>
    </location>
</feature>
<dbReference type="PIRSF" id="PIRSF006337">
    <property type="entry name" value="Trehalose_TreZ"/>
    <property type="match status" value="1"/>
</dbReference>
<evidence type="ECO:0000256" key="6">
    <source>
        <dbReference type="ARBA" id="ARBA00022490"/>
    </source>
</evidence>
<dbReference type="PANTHER" id="PTHR43651:SF11">
    <property type="entry name" value="MALTO-OLIGOSYLTREHALOSE TREHALOHYDROLASE"/>
    <property type="match status" value="1"/>
</dbReference>
<evidence type="ECO:0000256" key="14">
    <source>
        <dbReference type="PIRNR" id="PIRNR006337"/>
    </source>
</evidence>
<dbReference type="CDD" id="cd02853">
    <property type="entry name" value="E_set_MTHase_like_N"/>
    <property type="match status" value="1"/>
</dbReference>
<feature type="active site" description="Nucleophile" evidence="15">
    <location>
        <position position="258"/>
    </location>
</feature>
<dbReference type="AlphaFoldDB" id="A0A1H6UIX4"/>
<dbReference type="Proteomes" id="UP000199005">
    <property type="component" value="Unassembled WGS sequence"/>
</dbReference>
<dbReference type="SUPFAM" id="SSF51445">
    <property type="entry name" value="(Trans)glycosidases"/>
    <property type="match status" value="1"/>
</dbReference>
<evidence type="ECO:0000313" key="18">
    <source>
        <dbReference type="EMBL" id="SEI91666.1"/>
    </source>
</evidence>
<gene>
    <name evidence="18" type="ORF">SAMN04244579_02448</name>
</gene>
<keyword evidence="9 14" id="KW-0326">Glycosidase</keyword>
<dbReference type="STRING" id="170623.SAMN04244579_02448"/>
<dbReference type="CDD" id="cd11325">
    <property type="entry name" value="AmyAc_GTHase"/>
    <property type="match status" value="1"/>
</dbReference>
<reference evidence="18 19" key="1">
    <citation type="submission" date="2016-10" db="EMBL/GenBank/DDBJ databases">
        <authorList>
            <person name="de Groot N.N."/>
        </authorList>
    </citation>
    <scope>NUCLEOTIDE SEQUENCE [LARGE SCALE GENOMIC DNA]</scope>
    <source>
        <strain evidence="18 19">DSM 1041</strain>
    </source>
</reference>
<feature type="domain" description="Glycosyl hydrolase family 13 catalytic" evidence="17">
    <location>
        <begin position="113"/>
        <end position="449"/>
    </location>
</feature>